<dbReference type="InterPro" id="IPR001387">
    <property type="entry name" value="Cro/C1-type_HTH"/>
</dbReference>
<dbReference type="SMART" id="SM00530">
    <property type="entry name" value="HTH_XRE"/>
    <property type="match status" value="1"/>
</dbReference>
<dbReference type="InterPro" id="IPR010982">
    <property type="entry name" value="Lambda_DNA-bd_dom_sf"/>
</dbReference>
<accession>A0A0K8MH40</accession>
<dbReference type="CDD" id="cd00093">
    <property type="entry name" value="HTH_XRE"/>
    <property type="match status" value="1"/>
</dbReference>
<dbReference type="EMBL" id="DF968001">
    <property type="protein sequence ID" value="GAO99855.1"/>
    <property type="molecule type" value="Genomic_DNA"/>
</dbReference>
<name>A0A0K8MH40_9LACO</name>
<proteinExistence type="predicted"/>
<dbReference type="SUPFAM" id="SSF47413">
    <property type="entry name" value="lambda repressor-like DNA-binding domains"/>
    <property type="match status" value="1"/>
</dbReference>
<reference evidence="2 3" key="1">
    <citation type="journal article" date="2015" name="BMC Genomics">
        <title>Comparative genomics of Fructobacillus spp. and Leuconostoc spp. reveals niche-specific evolution of Fructobacillus spp.</title>
        <authorList>
            <person name="Endo A."/>
            <person name="Tanizawa Y."/>
            <person name="Tanaka N."/>
            <person name="Maeno S."/>
            <person name="Kumar H."/>
            <person name="Shiwa Y."/>
            <person name="Okada S."/>
            <person name="Yoshikawa H."/>
            <person name="Dicks L."/>
            <person name="Nakagawa J."/>
            <person name="Arita M."/>
        </authorList>
    </citation>
    <scope>NUCLEOTIDE SEQUENCE [LARGE SCALE GENOMIC DNA]</scope>
    <source>
        <strain evidence="2 3">JCM 12225</strain>
    </source>
</reference>
<gene>
    <name evidence="2" type="ORF">FFIC_241310</name>
</gene>
<evidence type="ECO:0000313" key="3">
    <source>
        <dbReference type="Proteomes" id="UP000253891"/>
    </source>
</evidence>
<evidence type="ECO:0000313" key="2">
    <source>
        <dbReference type="EMBL" id="GAO99855.1"/>
    </source>
</evidence>
<dbReference type="PROSITE" id="PS50943">
    <property type="entry name" value="HTH_CROC1"/>
    <property type="match status" value="1"/>
</dbReference>
<dbReference type="GO" id="GO:0003677">
    <property type="term" value="F:DNA binding"/>
    <property type="evidence" value="ECO:0007669"/>
    <property type="project" value="InterPro"/>
</dbReference>
<dbReference type="RefSeq" id="WP_061993234.1">
    <property type="nucleotide sequence ID" value="NZ_DF968001.1"/>
</dbReference>
<keyword evidence="3" id="KW-1185">Reference proteome</keyword>
<protein>
    <recommendedName>
        <fullName evidence="1">HTH cro/C1-type domain-containing protein</fullName>
    </recommendedName>
</protein>
<evidence type="ECO:0000259" key="1">
    <source>
        <dbReference type="PROSITE" id="PS50943"/>
    </source>
</evidence>
<organism evidence="2 3">
    <name type="scientific">Fructobacillus ficulneus</name>
    <dbReference type="NCBI Taxonomy" id="157463"/>
    <lineage>
        <taxon>Bacteria</taxon>
        <taxon>Bacillati</taxon>
        <taxon>Bacillota</taxon>
        <taxon>Bacilli</taxon>
        <taxon>Lactobacillales</taxon>
        <taxon>Lactobacillaceae</taxon>
        <taxon>Fructobacillus</taxon>
    </lineage>
</organism>
<dbReference type="Proteomes" id="UP000253891">
    <property type="component" value="Unassembled WGS sequence"/>
</dbReference>
<feature type="domain" description="HTH cro/C1-type" evidence="1">
    <location>
        <begin position="5"/>
        <end position="64"/>
    </location>
</feature>
<dbReference type="Gene3D" id="1.10.260.40">
    <property type="entry name" value="lambda repressor-like DNA-binding domains"/>
    <property type="match status" value="1"/>
</dbReference>
<dbReference type="Pfam" id="PF01381">
    <property type="entry name" value="HTH_3"/>
    <property type="match status" value="1"/>
</dbReference>
<dbReference type="STRING" id="157463.GCA_001047075_00769"/>
<dbReference type="OrthoDB" id="9805856at2"/>
<sequence length="80" mass="9180">MMNRLRELRQENHYSLANVSRYATSKGLKMSTSSLSNMETGVTSVRDVHLVLLAELYGVSVDYILKNEKESLDDEEDERI</sequence>
<dbReference type="AlphaFoldDB" id="A0A0K8MH40"/>